<reference evidence="1 2" key="1">
    <citation type="submission" date="2009-07" db="EMBL/GenBank/DDBJ databases">
        <authorList>
            <person name="Madupu R."/>
            <person name="Sebastian Y."/>
            <person name="Durkin A.S."/>
            <person name="Torralba M."/>
            <person name="Methe B."/>
            <person name="Sutton G.G."/>
            <person name="Strausberg R.L."/>
            <person name="Nelson K.E."/>
        </authorList>
    </citation>
    <scope>NUCLEOTIDE SEQUENCE [LARGE SCALE GENOMIC DNA]</scope>
    <source>
        <strain evidence="1 2">RM3268</strain>
    </source>
</reference>
<evidence type="ECO:0000313" key="2">
    <source>
        <dbReference type="Proteomes" id="UP000005709"/>
    </source>
</evidence>
<dbReference type="AlphaFoldDB" id="C8PE49"/>
<comment type="caution">
    <text evidence="1">The sequence shown here is derived from an EMBL/GenBank/DDBJ whole genome shotgun (WGS) entry which is preliminary data.</text>
</comment>
<proteinExistence type="predicted"/>
<accession>C8PE49</accession>
<dbReference type="Proteomes" id="UP000005709">
    <property type="component" value="Unassembled WGS sequence"/>
</dbReference>
<name>C8PE49_9BACT</name>
<organism evidence="1 2">
    <name type="scientific">Campylobacter gracilis RM3268</name>
    <dbReference type="NCBI Taxonomy" id="553220"/>
    <lineage>
        <taxon>Bacteria</taxon>
        <taxon>Pseudomonadati</taxon>
        <taxon>Campylobacterota</taxon>
        <taxon>Epsilonproteobacteria</taxon>
        <taxon>Campylobacterales</taxon>
        <taxon>Campylobacteraceae</taxon>
        <taxon>Campylobacter</taxon>
    </lineage>
</organism>
<protein>
    <submittedName>
        <fullName evidence="1">Uncharacterized protein</fullName>
    </submittedName>
</protein>
<keyword evidence="2" id="KW-1185">Reference proteome</keyword>
<evidence type="ECO:0000313" key="1">
    <source>
        <dbReference type="EMBL" id="EEV18922.1"/>
    </source>
</evidence>
<dbReference type="EMBL" id="ACYG01000005">
    <property type="protein sequence ID" value="EEV18922.1"/>
    <property type="molecule type" value="Genomic_DNA"/>
</dbReference>
<sequence length="54" mass="6461">MLSKFQKRKILMRRNFDEMKFQKANFKAWLRLAFVQAHVGAFGLIFQRAGISRE</sequence>
<gene>
    <name evidence="1" type="ORF">CAMGR0001_2399</name>
</gene>